<keyword evidence="1" id="KW-1133">Transmembrane helix</keyword>
<dbReference type="Proteomes" id="UP000651517">
    <property type="component" value="Unassembled WGS sequence"/>
</dbReference>
<keyword evidence="1" id="KW-0472">Membrane</keyword>
<dbReference type="RefSeq" id="WP_191726391.1">
    <property type="nucleotide sequence ID" value="NZ_JACSPY010000008.1"/>
</dbReference>
<comment type="caution">
    <text evidence="2">The sequence shown here is derived from an EMBL/GenBank/DDBJ whole genome shotgun (WGS) entry which is preliminary data.</text>
</comment>
<protein>
    <submittedName>
        <fullName evidence="2">Uncharacterized protein</fullName>
    </submittedName>
</protein>
<keyword evidence="3" id="KW-1185">Reference proteome</keyword>
<evidence type="ECO:0000313" key="2">
    <source>
        <dbReference type="EMBL" id="MBD8020964.1"/>
    </source>
</evidence>
<accession>A0ABR8WVC2</accession>
<feature type="transmembrane region" description="Helical" evidence="1">
    <location>
        <begin position="45"/>
        <end position="66"/>
    </location>
</feature>
<name>A0ABR8WVC2_9MICO</name>
<gene>
    <name evidence="2" type="ORF">H9634_09255</name>
</gene>
<sequence>MNDLDLPIHTSAALKGRFLKRFAFMLIPCALIAIAAWVLGRNGPLGSFLPIYVFAVAAILSAWNCIEAYRKERKST</sequence>
<evidence type="ECO:0000256" key="1">
    <source>
        <dbReference type="SAM" id="Phobius"/>
    </source>
</evidence>
<dbReference type="EMBL" id="JACSPY010000008">
    <property type="protein sequence ID" value="MBD8020964.1"/>
    <property type="molecule type" value="Genomic_DNA"/>
</dbReference>
<keyword evidence="1" id="KW-0812">Transmembrane</keyword>
<feature type="transmembrane region" description="Helical" evidence="1">
    <location>
        <begin position="21"/>
        <end position="39"/>
    </location>
</feature>
<reference evidence="2 3" key="1">
    <citation type="submission" date="2020-08" db="EMBL/GenBank/DDBJ databases">
        <title>A Genomic Blueprint of the Chicken Gut Microbiome.</title>
        <authorList>
            <person name="Gilroy R."/>
            <person name="Ravi A."/>
            <person name="Getino M."/>
            <person name="Pursley I."/>
            <person name="Horton D.L."/>
            <person name="Alikhan N.-F."/>
            <person name="Baker D."/>
            <person name="Gharbi K."/>
            <person name="Hall N."/>
            <person name="Watson M."/>
            <person name="Adriaenssens E.M."/>
            <person name="Foster-Nyarko E."/>
            <person name="Jarju S."/>
            <person name="Secka A."/>
            <person name="Antonio M."/>
            <person name="Oren A."/>
            <person name="Chaudhuri R."/>
            <person name="La Ragione R.M."/>
            <person name="Hildebrand F."/>
            <person name="Pallen M.J."/>
        </authorList>
    </citation>
    <scope>NUCLEOTIDE SEQUENCE [LARGE SCALE GENOMIC DNA]</scope>
    <source>
        <strain evidence="2 3">Re57</strain>
    </source>
</reference>
<proteinExistence type="predicted"/>
<evidence type="ECO:0000313" key="3">
    <source>
        <dbReference type="Proteomes" id="UP000651517"/>
    </source>
</evidence>
<organism evidence="2 3">
    <name type="scientific">Brevibacterium gallinarum</name>
    <dbReference type="NCBI Taxonomy" id="2762220"/>
    <lineage>
        <taxon>Bacteria</taxon>
        <taxon>Bacillati</taxon>
        <taxon>Actinomycetota</taxon>
        <taxon>Actinomycetes</taxon>
        <taxon>Micrococcales</taxon>
        <taxon>Brevibacteriaceae</taxon>
        <taxon>Brevibacterium</taxon>
    </lineage>
</organism>